<dbReference type="InterPro" id="IPR039425">
    <property type="entry name" value="RNA_pol_sigma-70-like"/>
</dbReference>
<dbReference type="Gene3D" id="1.10.10.10">
    <property type="entry name" value="Winged helix-like DNA-binding domain superfamily/Winged helix DNA-binding domain"/>
    <property type="match status" value="1"/>
</dbReference>
<comment type="caution">
    <text evidence="10">The sequence shown here is derived from an EMBL/GenBank/DDBJ whole genome shotgun (WGS) entry which is preliminary data.</text>
</comment>
<dbReference type="CDD" id="cd06171">
    <property type="entry name" value="Sigma70_r4"/>
    <property type="match status" value="1"/>
</dbReference>
<dbReference type="PROSITE" id="PS01063">
    <property type="entry name" value="SIGMA70_ECF"/>
    <property type="match status" value="1"/>
</dbReference>
<evidence type="ECO:0000313" key="10">
    <source>
        <dbReference type="EMBL" id="MCC9640823.1"/>
    </source>
</evidence>
<keyword evidence="4 6" id="KW-0238">DNA-binding</keyword>
<dbReference type="Pfam" id="PF04542">
    <property type="entry name" value="Sigma70_r2"/>
    <property type="match status" value="1"/>
</dbReference>
<dbReference type="NCBIfam" id="TIGR02937">
    <property type="entry name" value="sigma70-ECF"/>
    <property type="match status" value="1"/>
</dbReference>
<evidence type="ECO:0000256" key="6">
    <source>
        <dbReference type="RuleBase" id="RU000716"/>
    </source>
</evidence>
<evidence type="ECO:0000313" key="11">
    <source>
        <dbReference type="Proteomes" id="UP001430306"/>
    </source>
</evidence>
<comment type="similarity">
    <text evidence="1 6">Belongs to the sigma-70 factor family. ECF subfamily.</text>
</comment>
<evidence type="ECO:0000256" key="3">
    <source>
        <dbReference type="ARBA" id="ARBA00023082"/>
    </source>
</evidence>
<dbReference type="InterPro" id="IPR013324">
    <property type="entry name" value="RNA_pol_sigma_r3/r4-like"/>
</dbReference>
<feature type="domain" description="RNA polymerase sigma factor 70 region 4 type 2" evidence="9">
    <location>
        <begin position="128"/>
        <end position="178"/>
    </location>
</feature>
<dbReference type="InterPro" id="IPR007627">
    <property type="entry name" value="RNA_pol_sigma70_r2"/>
</dbReference>
<keyword evidence="11" id="KW-1185">Reference proteome</keyword>
<dbReference type="InterPro" id="IPR036388">
    <property type="entry name" value="WH-like_DNA-bd_sf"/>
</dbReference>
<evidence type="ECO:0000259" key="9">
    <source>
        <dbReference type="Pfam" id="PF08281"/>
    </source>
</evidence>
<evidence type="ECO:0000259" key="8">
    <source>
        <dbReference type="Pfam" id="PF04542"/>
    </source>
</evidence>
<feature type="domain" description="RNA polymerase sigma-70 region 2" evidence="8">
    <location>
        <begin position="15"/>
        <end position="82"/>
    </location>
</feature>
<gene>
    <name evidence="10" type="ORF">LOC71_00940</name>
</gene>
<protein>
    <recommendedName>
        <fullName evidence="6">RNA polymerase sigma factor</fullName>
    </recommendedName>
</protein>
<dbReference type="Pfam" id="PF08281">
    <property type="entry name" value="Sigma70_r4_2"/>
    <property type="match status" value="1"/>
</dbReference>
<dbReference type="SUPFAM" id="SSF88659">
    <property type="entry name" value="Sigma3 and sigma4 domains of RNA polymerase sigma factors"/>
    <property type="match status" value="1"/>
</dbReference>
<evidence type="ECO:0000256" key="2">
    <source>
        <dbReference type="ARBA" id="ARBA00023015"/>
    </source>
</evidence>
<evidence type="ECO:0000256" key="5">
    <source>
        <dbReference type="ARBA" id="ARBA00023163"/>
    </source>
</evidence>
<dbReference type="PANTHER" id="PTHR43133:SF8">
    <property type="entry name" value="RNA POLYMERASE SIGMA FACTOR HI_1459-RELATED"/>
    <property type="match status" value="1"/>
</dbReference>
<feature type="region of interest" description="Disordered" evidence="7">
    <location>
        <begin position="198"/>
        <end position="221"/>
    </location>
</feature>
<dbReference type="InterPro" id="IPR000838">
    <property type="entry name" value="RNA_pol_sigma70_ECF_CS"/>
</dbReference>
<dbReference type="PANTHER" id="PTHR43133">
    <property type="entry name" value="RNA POLYMERASE ECF-TYPE SIGMA FACTO"/>
    <property type="match status" value="1"/>
</dbReference>
<accession>A0ABS8NB90</accession>
<dbReference type="SUPFAM" id="SSF88946">
    <property type="entry name" value="Sigma2 domain of RNA polymerase sigma factors"/>
    <property type="match status" value="1"/>
</dbReference>
<dbReference type="InterPro" id="IPR013325">
    <property type="entry name" value="RNA_pol_sigma_r2"/>
</dbReference>
<evidence type="ECO:0000256" key="4">
    <source>
        <dbReference type="ARBA" id="ARBA00023125"/>
    </source>
</evidence>
<feature type="region of interest" description="Disordered" evidence="7">
    <location>
        <begin position="76"/>
        <end position="103"/>
    </location>
</feature>
<dbReference type="EMBL" id="JAJKFW010000003">
    <property type="protein sequence ID" value="MCC9640823.1"/>
    <property type="molecule type" value="Genomic_DNA"/>
</dbReference>
<feature type="compositionally biased region" description="Polar residues" evidence="7">
    <location>
        <begin position="201"/>
        <end position="214"/>
    </location>
</feature>
<sequence length="221" mass="24456">MLRVKDDDAGAFEELVRRYQARLVRLMQHLAPKSDLAEDLAQETFMRVYRARHSYTPGAKFSTWLFTIAGNVARNSKRTVSRRHETSEVDAPRNPDESSDAPFLSVSAVDNSGLMPTRQVEGDERAAIVRSAVASLNERQRMALILSRFENMSYVEIAETMDLTTKAVKSLLSRARVSLKDALTPYIESGQLGGSIDPATSLPSIAAESNTSADSGEEHHE</sequence>
<keyword evidence="2 6" id="KW-0805">Transcription regulation</keyword>
<organism evidence="10 11">
    <name type="scientific">Rhodopirellula halodulae</name>
    <dbReference type="NCBI Taxonomy" id="2894198"/>
    <lineage>
        <taxon>Bacteria</taxon>
        <taxon>Pseudomonadati</taxon>
        <taxon>Planctomycetota</taxon>
        <taxon>Planctomycetia</taxon>
        <taxon>Pirellulales</taxon>
        <taxon>Pirellulaceae</taxon>
        <taxon>Rhodopirellula</taxon>
    </lineage>
</organism>
<evidence type="ECO:0000256" key="7">
    <source>
        <dbReference type="SAM" id="MobiDB-lite"/>
    </source>
</evidence>
<evidence type="ECO:0000256" key="1">
    <source>
        <dbReference type="ARBA" id="ARBA00010641"/>
    </source>
</evidence>
<dbReference type="Gene3D" id="1.10.1740.10">
    <property type="match status" value="1"/>
</dbReference>
<proteinExistence type="inferred from homology"/>
<dbReference type="InterPro" id="IPR014284">
    <property type="entry name" value="RNA_pol_sigma-70_dom"/>
</dbReference>
<reference evidence="10" key="1">
    <citation type="submission" date="2021-11" db="EMBL/GenBank/DDBJ databases">
        <title>Genome sequence.</title>
        <authorList>
            <person name="Sun Q."/>
        </authorList>
    </citation>
    <scope>NUCLEOTIDE SEQUENCE</scope>
    <source>
        <strain evidence="10">JC740</strain>
    </source>
</reference>
<keyword evidence="5 6" id="KW-0804">Transcription</keyword>
<dbReference type="Proteomes" id="UP001430306">
    <property type="component" value="Unassembled WGS sequence"/>
</dbReference>
<dbReference type="InterPro" id="IPR013249">
    <property type="entry name" value="RNA_pol_sigma70_r4_t2"/>
</dbReference>
<feature type="compositionally biased region" description="Basic and acidic residues" evidence="7">
    <location>
        <begin position="82"/>
        <end position="96"/>
    </location>
</feature>
<name>A0ABS8NB90_9BACT</name>
<keyword evidence="3 6" id="KW-0731">Sigma factor</keyword>